<reference evidence="2" key="1">
    <citation type="submission" date="2024-05" db="EMBL/GenBank/DDBJ databases">
        <title>Alkalihalobacillus sp. strain MEB203 novel alkaliphilic bacterium from Lonar Lake, India.</title>
        <authorList>
            <person name="Joshi A."/>
            <person name="Thite S."/>
            <person name="Mengade P."/>
        </authorList>
    </citation>
    <scope>NUCLEOTIDE SEQUENCE</scope>
    <source>
        <strain evidence="2">MEB 203</strain>
    </source>
</reference>
<protein>
    <submittedName>
        <fullName evidence="2">GerMN domain-containing protein</fullName>
    </submittedName>
</protein>
<gene>
    <name evidence="2" type="ORF">N7Z68_17210</name>
</gene>
<keyword evidence="3" id="KW-1185">Reference proteome</keyword>
<dbReference type="RefSeq" id="WP_275119711.1">
    <property type="nucleotide sequence ID" value="NZ_JAOTPO010000013.1"/>
</dbReference>
<evidence type="ECO:0000313" key="2">
    <source>
        <dbReference type="EMBL" id="MDE5415103.1"/>
    </source>
</evidence>
<name>A0ABT5VI17_9BACI</name>
<proteinExistence type="predicted"/>
<dbReference type="InterPro" id="IPR025673">
    <property type="entry name" value="PCYCGC"/>
</dbReference>
<dbReference type="Proteomes" id="UP001148125">
    <property type="component" value="Unassembled WGS sequence"/>
</dbReference>
<evidence type="ECO:0000313" key="3">
    <source>
        <dbReference type="Proteomes" id="UP001148125"/>
    </source>
</evidence>
<dbReference type="Pfam" id="PF10646">
    <property type="entry name" value="Germane"/>
    <property type="match status" value="1"/>
</dbReference>
<organism evidence="2 3">
    <name type="scientific">Alkalihalobacterium chitinilyticum</name>
    <dbReference type="NCBI Taxonomy" id="2980103"/>
    <lineage>
        <taxon>Bacteria</taxon>
        <taxon>Bacillati</taxon>
        <taxon>Bacillota</taxon>
        <taxon>Bacilli</taxon>
        <taxon>Bacillales</taxon>
        <taxon>Bacillaceae</taxon>
        <taxon>Alkalihalobacterium</taxon>
    </lineage>
</organism>
<dbReference type="InterPro" id="IPR036249">
    <property type="entry name" value="Thioredoxin-like_sf"/>
</dbReference>
<comment type="caution">
    <text evidence="2">The sequence shown here is derived from an EMBL/GenBank/DDBJ whole genome shotgun (WGS) entry which is preliminary data.</text>
</comment>
<dbReference type="InterPro" id="IPR019606">
    <property type="entry name" value="GerMN"/>
</dbReference>
<dbReference type="PROSITE" id="PS51257">
    <property type="entry name" value="PROKAR_LIPOPROTEIN"/>
    <property type="match status" value="1"/>
</dbReference>
<dbReference type="Gene3D" id="3.40.30.10">
    <property type="entry name" value="Glutaredoxin"/>
    <property type="match status" value="1"/>
</dbReference>
<dbReference type="CDD" id="cd02947">
    <property type="entry name" value="TRX_family"/>
    <property type="match status" value="1"/>
</dbReference>
<dbReference type="Pfam" id="PF13798">
    <property type="entry name" value="PCYCGC"/>
    <property type="match status" value="1"/>
</dbReference>
<evidence type="ECO:0000259" key="1">
    <source>
        <dbReference type="Pfam" id="PF10646"/>
    </source>
</evidence>
<feature type="domain" description="GerMN" evidence="1">
    <location>
        <begin position="179"/>
        <end position="256"/>
    </location>
</feature>
<dbReference type="SUPFAM" id="SSF52833">
    <property type="entry name" value="Thioredoxin-like"/>
    <property type="match status" value="1"/>
</dbReference>
<accession>A0ABT5VI17</accession>
<sequence>MRIQPFLIFIGVALLIIILIGCSTNDQNASVSADSKVDRTELVQIASFGLEGCTSCDNAKEILSQLEEEFADLNFIQYNVINDVDVVNDYGVKEHPTVLFLNSNGEELKRLEKETDLDPYRKAIEFLQTNEVEPILPQSNSNQENSILISIFAVDKEDGKYLEIPRFVKYNSEVRYPRISAIQELLAIKTELPEQVTSPIPDDVEFVQIDGADGVTIVTVSNHFDQYIGTTIGQQTEELIALTLLSFDGVEKVQIITESYEGDILTEELLDKKSQNQTFLFEHNDEWMPIIGVDEYNTNILHQHDLEKIPCFCGCGEIGHTSNHNCFFTYNEDGQRILEKHGEYCQVCLDLTNIYVELKGEGKALQEIREYIDRMFEGYIPTETPQP</sequence>
<dbReference type="EMBL" id="JAOTPO010000013">
    <property type="protein sequence ID" value="MDE5415103.1"/>
    <property type="molecule type" value="Genomic_DNA"/>
</dbReference>